<dbReference type="Pfam" id="PF02080">
    <property type="entry name" value="TrkA_C"/>
    <property type="match status" value="1"/>
</dbReference>
<feature type="domain" description="RCK C-terminal" evidence="4">
    <location>
        <begin position="280"/>
        <end position="365"/>
    </location>
</feature>
<gene>
    <name evidence="5" type="ORF">AVCANL283_07190</name>
</gene>
<dbReference type="InterPro" id="IPR050721">
    <property type="entry name" value="Trk_Ktr_HKT_K-transport"/>
</dbReference>
<dbReference type="InterPro" id="IPR013099">
    <property type="entry name" value="K_chnl_dom"/>
</dbReference>
<dbReference type="PROSITE" id="PS51202">
    <property type="entry name" value="RCK_C"/>
    <property type="match status" value="1"/>
</dbReference>
<dbReference type="InterPro" id="IPR006037">
    <property type="entry name" value="RCK_C"/>
</dbReference>
<dbReference type="InterPro" id="IPR036721">
    <property type="entry name" value="RCK_C_sf"/>
</dbReference>
<keyword evidence="5" id="KW-0813">Transport</keyword>
<dbReference type="SUPFAM" id="SSF116726">
    <property type="entry name" value="TrkA C-terminal domain-like"/>
    <property type="match status" value="1"/>
</dbReference>
<keyword evidence="5" id="KW-0407">Ion channel</keyword>
<name>A0ABS7WU09_9BACT</name>
<dbReference type="GO" id="GO:0034220">
    <property type="term" value="P:monoatomic ion transmembrane transport"/>
    <property type="evidence" value="ECO:0007669"/>
    <property type="project" value="UniProtKB-KW"/>
</dbReference>
<dbReference type="Pfam" id="PF07885">
    <property type="entry name" value="Ion_trans_2"/>
    <property type="match status" value="1"/>
</dbReference>
<dbReference type="Gene3D" id="3.40.50.720">
    <property type="entry name" value="NAD(P)-binding Rossmann-like Domain"/>
    <property type="match status" value="1"/>
</dbReference>
<reference evidence="5 6" key="1">
    <citation type="submission" date="2020-07" db="EMBL/GenBank/DDBJ databases">
        <title>Transfer of Campylobacter canadensis to the novel genus Avispirillum gen. nov., that also includes two novel species recovered from migratory waterfowl: Avispirillum anseris sp. nov. and Avispirillum brantae sp. nov.</title>
        <authorList>
            <person name="Miller W.G."/>
            <person name="Chapman M.H."/>
            <person name="Yee E."/>
            <person name="Inglis G.D."/>
        </authorList>
    </citation>
    <scope>NUCLEOTIDE SEQUENCE [LARGE SCALE GENOMIC DNA]</scope>
    <source>
        <strain evidence="5 6">L283</strain>
    </source>
</reference>
<protein>
    <submittedName>
        <fullName evidence="5">Potassium channel protein</fullName>
    </submittedName>
</protein>
<evidence type="ECO:0000313" key="5">
    <source>
        <dbReference type="EMBL" id="MBZ7987876.1"/>
    </source>
</evidence>
<keyword evidence="5" id="KW-0406">Ion transport</keyword>
<dbReference type="SUPFAM" id="SSF81324">
    <property type="entry name" value="Voltage-gated potassium channels"/>
    <property type="match status" value="1"/>
</dbReference>
<evidence type="ECO:0000256" key="1">
    <source>
        <dbReference type="ARBA" id="ARBA00004651"/>
    </source>
</evidence>
<feature type="transmembrane region" description="Helical" evidence="2">
    <location>
        <begin position="90"/>
        <end position="111"/>
    </location>
</feature>
<dbReference type="EMBL" id="JACGBB010000017">
    <property type="protein sequence ID" value="MBZ7987876.1"/>
    <property type="molecule type" value="Genomic_DNA"/>
</dbReference>
<sequence length="376" mass="42852">MSFLKKLRIFFTNTDNKPKVDLSVELYTQLKPFRFPLIAVVVMMLVGALGYMVTSDFSLIDGIYQAGMTFTTLGYTEVAHISTAGRFFTIAYVLMAYVTFMFCAGLVIEILKKGELVRILKERKMLYRIARLKNHFVICYHNEFTKELAKQFKESYTPFVIVDNKEDFLEVAEQEKYPYFIKCAPHTELAFLKTCLASAKGVITLSQNSADNIAIIASVRLYEKEIKRISPYSIITIADTNDSAERLKKLGANTVILATKIAAQRLSAVSLRPDMENLLEQYLYKKDKSIDIEEIKVPDESWIRFRRLKDVQLRNLANVSIVGIKDINNNFLPMPKGDAVISTGAKLLVIGTPESITEVKKIVKNKQEPEYFENKN</sequence>
<feature type="domain" description="RCK N-terminal" evidence="3">
    <location>
        <begin position="133"/>
        <end position="257"/>
    </location>
</feature>
<evidence type="ECO:0000259" key="4">
    <source>
        <dbReference type="PROSITE" id="PS51202"/>
    </source>
</evidence>
<keyword evidence="2" id="KW-0472">Membrane</keyword>
<accession>A0ABS7WU09</accession>
<proteinExistence type="predicted"/>
<dbReference type="PANTHER" id="PTHR43833:SF9">
    <property type="entry name" value="POTASSIUM CHANNEL PROTEIN YUGO-RELATED"/>
    <property type="match status" value="1"/>
</dbReference>
<comment type="subcellular location">
    <subcellularLocation>
        <location evidence="1">Cell membrane</location>
        <topology evidence="1">Multi-pass membrane protein</topology>
    </subcellularLocation>
</comment>
<comment type="caution">
    <text evidence="5">The sequence shown here is derived from an EMBL/GenBank/DDBJ whole genome shotgun (WGS) entry which is preliminary data.</text>
</comment>
<organism evidence="5 6">
    <name type="scientific">Campylobacter canadensis</name>
    <dbReference type="NCBI Taxonomy" id="449520"/>
    <lineage>
        <taxon>Bacteria</taxon>
        <taxon>Pseudomonadati</taxon>
        <taxon>Campylobacterota</taxon>
        <taxon>Epsilonproteobacteria</taxon>
        <taxon>Campylobacterales</taxon>
        <taxon>Campylobacteraceae</taxon>
        <taxon>Campylobacter</taxon>
    </lineage>
</organism>
<feature type="transmembrane region" description="Helical" evidence="2">
    <location>
        <begin position="35"/>
        <end position="54"/>
    </location>
</feature>
<evidence type="ECO:0000256" key="2">
    <source>
        <dbReference type="SAM" id="Phobius"/>
    </source>
</evidence>
<dbReference type="SUPFAM" id="SSF51735">
    <property type="entry name" value="NAD(P)-binding Rossmann-fold domains"/>
    <property type="match status" value="1"/>
</dbReference>
<dbReference type="PROSITE" id="PS51201">
    <property type="entry name" value="RCK_N"/>
    <property type="match status" value="1"/>
</dbReference>
<dbReference type="Gene3D" id="3.30.70.1450">
    <property type="entry name" value="Regulator of K+ conductance, C-terminal domain"/>
    <property type="match status" value="1"/>
</dbReference>
<dbReference type="Gene3D" id="1.10.287.70">
    <property type="match status" value="1"/>
</dbReference>
<dbReference type="RefSeq" id="WP_172231709.1">
    <property type="nucleotide sequence ID" value="NZ_CP035946.1"/>
</dbReference>
<dbReference type="Proteomes" id="UP000786183">
    <property type="component" value="Unassembled WGS sequence"/>
</dbReference>
<dbReference type="InterPro" id="IPR036291">
    <property type="entry name" value="NAD(P)-bd_dom_sf"/>
</dbReference>
<dbReference type="Pfam" id="PF02254">
    <property type="entry name" value="TrkA_N"/>
    <property type="match status" value="1"/>
</dbReference>
<dbReference type="PANTHER" id="PTHR43833">
    <property type="entry name" value="POTASSIUM CHANNEL PROTEIN 2-RELATED-RELATED"/>
    <property type="match status" value="1"/>
</dbReference>
<evidence type="ECO:0000259" key="3">
    <source>
        <dbReference type="PROSITE" id="PS51201"/>
    </source>
</evidence>
<keyword evidence="2" id="KW-1133">Transmembrane helix</keyword>
<evidence type="ECO:0000313" key="6">
    <source>
        <dbReference type="Proteomes" id="UP000786183"/>
    </source>
</evidence>
<keyword evidence="2" id="KW-0812">Transmembrane</keyword>
<keyword evidence="6" id="KW-1185">Reference proteome</keyword>
<dbReference type="InterPro" id="IPR003148">
    <property type="entry name" value="RCK_N"/>
</dbReference>